<organism evidence="3 4">
    <name type="scientific">Oceanidesulfovibrio indonesiensis</name>
    <dbReference type="NCBI Taxonomy" id="54767"/>
    <lineage>
        <taxon>Bacteria</taxon>
        <taxon>Pseudomonadati</taxon>
        <taxon>Thermodesulfobacteriota</taxon>
        <taxon>Desulfovibrionia</taxon>
        <taxon>Desulfovibrionales</taxon>
        <taxon>Desulfovibrionaceae</taxon>
        <taxon>Oceanidesulfovibrio</taxon>
    </lineage>
</organism>
<dbReference type="AlphaFoldDB" id="A0A7M3MAZ6"/>
<gene>
    <name evidence="3" type="ORF">DPQ33_15850</name>
</gene>
<keyword evidence="1" id="KW-0812">Transmembrane</keyword>
<comment type="caution">
    <text evidence="3">The sequence shown here is derived from an EMBL/GenBank/DDBJ whole genome shotgun (WGS) entry which is preliminary data.</text>
</comment>
<name>A0A7M3MAZ6_9BACT</name>
<dbReference type="EMBL" id="QMIE01000018">
    <property type="protein sequence ID" value="TVM15167.1"/>
    <property type="molecule type" value="Genomic_DNA"/>
</dbReference>
<protein>
    <recommendedName>
        <fullName evidence="2">YrhK domain-containing protein</fullName>
    </recommendedName>
</protein>
<dbReference type="PANTHER" id="PTHR34967">
    <property type="entry name" value="OS02G0257200 PROTEIN"/>
    <property type="match status" value="1"/>
</dbReference>
<feature type="transmembrane region" description="Helical" evidence="1">
    <location>
        <begin position="59"/>
        <end position="80"/>
    </location>
</feature>
<sequence>MPHLFLNRPRLYDLTKDQAELRSQFRWETINAVFYKLGGIVFIIGSVLFFPALSKYANLGAWTFFGGSLLYLVVTTHDLAEVRRHWRTTQKHTRDMVLEYTAAASYLWGTILFTVGSVFFLSYVDWTITGAWCFVIGSLLFVLGACVNVMQIVKADTMLTLQLMNYTAVTFVAGSILFTVASVPYLWHVDIREYEIRLHAFLAWQYLIGSVLFFAGGVFNYWRIYLFMRRTIREKNAH</sequence>
<keyword evidence="1" id="KW-1133">Transmembrane helix</keyword>
<feature type="domain" description="YrhK" evidence="2">
    <location>
        <begin position="26"/>
        <end position="80"/>
    </location>
</feature>
<evidence type="ECO:0000313" key="3">
    <source>
        <dbReference type="EMBL" id="TVM15167.1"/>
    </source>
</evidence>
<proteinExistence type="predicted"/>
<feature type="transmembrane region" description="Helical" evidence="1">
    <location>
        <begin position="33"/>
        <end position="53"/>
    </location>
</feature>
<dbReference type="PANTHER" id="PTHR34967:SF1">
    <property type="entry name" value="OS02G0257200 PROTEIN"/>
    <property type="match status" value="1"/>
</dbReference>
<feature type="transmembrane region" description="Helical" evidence="1">
    <location>
        <begin position="203"/>
        <end position="222"/>
    </location>
</feature>
<dbReference type="Proteomes" id="UP000448292">
    <property type="component" value="Unassembled WGS sequence"/>
</dbReference>
<feature type="transmembrane region" description="Helical" evidence="1">
    <location>
        <begin position="163"/>
        <end position="183"/>
    </location>
</feature>
<dbReference type="RefSeq" id="WP_144304204.1">
    <property type="nucleotide sequence ID" value="NZ_QMIE01000018.1"/>
</dbReference>
<feature type="transmembrane region" description="Helical" evidence="1">
    <location>
        <begin position="129"/>
        <end position="151"/>
    </location>
</feature>
<reference evidence="3 4" key="1">
    <citation type="submission" date="2018-06" db="EMBL/GenBank/DDBJ databases">
        <title>Complete genome of Desulfovibrio indonesiensis P37SLT.</title>
        <authorList>
            <person name="Crispim J.S."/>
            <person name="Vidigal P.M.P."/>
            <person name="Silva L.C.F."/>
            <person name="Laguardia C.N."/>
            <person name="Araujo L.C."/>
            <person name="Dias R.S."/>
            <person name="Sousa M.P."/>
            <person name="Paula S.O."/>
            <person name="Silva C."/>
        </authorList>
    </citation>
    <scope>NUCLEOTIDE SEQUENCE [LARGE SCALE GENOMIC DNA]</scope>
    <source>
        <strain evidence="3 4">P37SLT</strain>
    </source>
</reference>
<accession>A0A7M3MAZ6</accession>
<evidence type="ECO:0000313" key="4">
    <source>
        <dbReference type="Proteomes" id="UP000448292"/>
    </source>
</evidence>
<dbReference type="InterPro" id="IPR025424">
    <property type="entry name" value="YrhK_domain"/>
</dbReference>
<evidence type="ECO:0000256" key="1">
    <source>
        <dbReference type="SAM" id="Phobius"/>
    </source>
</evidence>
<keyword evidence="4" id="KW-1185">Reference proteome</keyword>
<keyword evidence="1" id="KW-0472">Membrane</keyword>
<evidence type="ECO:0000259" key="2">
    <source>
        <dbReference type="Pfam" id="PF14145"/>
    </source>
</evidence>
<feature type="transmembrane region" description="Helical" evidence="1">
    <location>
        <begin position="100"/>
        <end position="123"/>
    </location>
</feature>
<dbReference type="Pfam" id="PF14145">
    <property type="entry name" value="YrhK"/>
    <property type="match status" value="2"/>
</dbReference>
<dbReference type="OrthoDB" id="5862062at2"/>
<feature type="domain" description="YrhK" evidence="2">
    <location>
        <begin position="98"/>
        <end position="151"/>
    </location>
</feature>